<evidence type="ECO:0000256" key="2">
    <source>
        <dbReference type="ARBA" id="ARBA00007441"/>
    </source>
</evidence>
<evidence type="ECO:0000313" key="8">
    <source>
        <dbReference type="Proteomes" id="UP000279236"/>
    </source>
</evidence>
<keyword evidence="4" id="KW-0808">Transferase</keyword>
<comment type="similarity">
    <text evidence="2">Belongs to the class-I pyridoxal-phosphate-dependent aminotransferase family.</text>
</comment>
<dbReference type="InterPro" id="IPR004839">
    <property type="entry name" value="Aminotransferase_I/II_large"/>
</dbReference>
<dbReference type="GO" id="GO:0047536">
    <property type="term" value="F:2-aminoadipate transaminase activity"/>
    <property type="evidence" value="ECO:0007669"/>
    <property type="project" value="TreeGrafter"/>
</dbReference>
<protein>
    <recommendedName>
        <fullName evidence="6">Aminotransferase class I/classII large domain-containing protein</fullName>
    </recommendedName>
</protein>
<keyword evidence="3" id="KW-0032">Aminotransferase</keyword>
<comment type="cofactor">
    <cofactor evidence="1">
        <name>pyridoxal 5'-phosphate</name>
        <dbReference type="ChEBI" id="CHEBI:597326"/>
    </cofactor>
</comment>
<evidence type="ECO:0000256" key="1">
    <source>
        <dbReference type="ARBA" id="ARBA00001933"/>
    </source>
</evidence>
<dbReference type="Pfam" id="PF00155">
    <property type="entry name" value="Aminotran_1_2"/>
    <property type="match status" value="1"/>
</dbReference>
<dbReference type="GO" id="GO:0019878">
    <property type="term" value="P:lysine biosynthetic process via aminoadipic acid"/>
    <property type="evidence" value="ECO:0007669"/>
    <property type="project" value="TreeGrafter"/>
</dbReference>
<dbReference type="GO" id="GO:0009074">
    <property type="term" value="P:aromatic amino acid family catabolic process"/>
    <property type="evidence" value="ECO:0007669"/>
    <property type="project" value="TreeGrafter"/>
</dbReference>
<dbReference type="STRING" id="105984.A0A427XNR9"/>
<keyword evidence="5" id="KW-0663">Pyridoxal phosphate</keyword>
<dbReference type="EMBL" id="RSCE01000008">
    <property type="protein sequence ID" value="RSH80424.1"/>
    <property type="molecule type" value="Genomic_DNA"/>
</dbReference>
<organism evidence="7 8">
    <name type="scientific">Apiotrichum porosum</name>
    <dbReference type="NCBI Taxonomy" id="105984"/>
    <lineage>
        <taxon>Eukaryota</taxon>
        <taxon>Fungi</taxon>
        <taxon>Dikarya</taxon>
        <taxon>Basidiomycota</taxon>
        <taxon>Agaricomycotina</taxon>
        <taxon>Tremellomycetes</taxon>
        <taxon>Trichosporonales</taxon>
        <taxon>Trichosporonaceae</taxon>
        <taxon>Apiotrichum</taxon>
    </lineage>
</organism>
<evidence type="ECO:0000259" key="6">
    <source>
        <dbReference type="Pfam" id="PF00155"/>
    </source>
</evidence>
<dbReference type="OrthoDB" id="691673at2759"/>
<comment type="caution">
    <text evidence="7">The sequence shown here is derived from an EMBL/GenBank/DDBJ whole genome shotgun (WGS) entry which is preliminary data.</text>
</comment>
<dbReference type="GO" id="GO:0008793">
    <property type="term" value="F:aromatic-amino-acid transaminase activity"/>
    <property type="evidence" value="ECO:0007669"/>
    <property type="project" value="TreeGrafter"/>
</dbReference>
<gene>
    <name evidence="7" type="ORF">EHS24_009002</name>
</gene>
<evidence type="ECO:0000313" key="7">
    <source>
        <dbReference type="EMBL" id="RSH80424.1"/>
    </source>
</evidence>
<dbReference type="GO" id="GO:0030170">
    <property type="term" value="F:pyridoxal phosphate binding"/>
    <property type="evidence" value="ECO:0007669"/>
    <property type="project" value="InterPro"/>
</dbReference>
<dbReference type="PANTHER" id="PTHR42790">
    <property type="entry name" value="AMINOTRANSFERASE"/>
    <property type="match status" value="1"/>
</dbReference>
<dbReference type="CDD" id="cd00609">
    <property type="entry name" value="AAT_like"/>
    <property type="match status" value="1"/>
</dbReference>
<proteinExistence type="inferred from homology"/>
<dbReference type="InterPro" id="IPR050859">
    <property type="entry name" value="Class-I_PLP-dep_aminotransf"/>
</dbReference>
<dbReference type="GeneID" id="39593545"/>
<sequence>MPSIDPKPVKINYDEYLSYESVHRVRSELKALRPYFELPGMISFGGGYPHPSTWPINGMTLSVPFAKSSAFVPGYGVSTPEQLLPQAPYTAPLKGEALSSHLSTELQYGSPYGAHHFVKWLKEHVRRIHNPPNENWDVLNTAGNTDAVDGIFRTLCNRGDSLLVEEFAYPGTLTTAETMGISCVGVTMDNDGIDPTALDEVMENWDEEKRGSRKPRMVLMVPTCSNPTGSTTPEYRKRELYAVCRKHSLLIVEDDPYCFLQIRPNGADSPIIPTFLSMDVDGRVLRLDSFSKIVAPGSRCGWLTGPTELVSRVMMRSECSTQCPSGFSIAAISTVLRAWGSHEGFENNYLPYISNIYKERCLFMINLFEKYLPKSTCEWPEGSGGMFLWVRLKTEAHPEITTLSPEDISNRVFKQAIDERVLLAQSRYFKSAGGKEWTKEEEAKRIYLRLCFANPTLEDMEEGVQRFARALKREFKLE</sequence>
<reference evidence="7 8" key="1">
    <citation type="submission" date="2018-11" db="EMBL/GenBank/DDBJ databases">
        <title>Genome sequence of Apiotrichum porosum DSM 27194.</title>
        <authorList>
            <person name="Aliyu H."/>
            <person name="Gorte O."/>
            <person name="Ochsenreither K."/>
        </authorList>
    </citation>
    <scope>NUCLEOTIDE SEQUENCE [LARGE SCALE GENOMIC DNA]</scope>
    <source>
        <strain evidence="7 8">DSM 27194</strain>
    </source>
</reference>
<name>A0A427XNR9_9TREE</name>
<feature type="domain" description="Aminotransferase class I/classII large" evidence="6">
    <location>
        <begin position="103"/>
        <end position="467"/>
    </location>
</feature>
<dbReference type="GO" id="GO:0006571">
    <property type="term" value="P:tyrosine biosynthetic process"/>
    <property type="evidence" value="ECO:0007669"/>
    <property type="project" value="TreeGrafter"/>
</dbReference>
<evidence type="ECO:0000256" key="4">
    <source>
        <dbReference type="ARBA" id="ARBA00022679"/>
    </source>
</evidence>
<dbReference type="Gene3D" id="3.40.640.10">
    <property type="entry name" value="Type I PLP-dependent aspartate aminotransferase-like (Major domain)"/>
    <property type="match status" value="1"/>
</dbReference>
<dbReference type="SUPFAM" id="SSF53383">
    <property type="entry name" value="PLP-dependent transferases"/>
    <property type="match status" value="1"/>
</dbReference>
<accession>A0A427XNR9</accession>
<evidence type="ECO:0000256" key="3">
    <source>
        <dbReference type="ARBA" id="ARBA00022576"/>
    </source>
</evidence>
<dbReference type="AlphaFoldDB" id="A0A427XNR9"/>
<dbReference type="InterPro" id="IPR015421">
    <property type="entry name" value="PyrdxlP-dep_Trfase_major"/>
</dbReference>
<dbReference type="Proteomes" id="UP000279236">
    <property type="component" value="Unassembled WGS sequence"/>
</dbReference>
<dbReference type="InterPro" id="IPR015424">
    <property type="entry name" value="PyrdxlP-dep_Trfase"/>
</dbReference>
<keyword evidence="8" id="KW-1185">Reference proteome</keyword>
<evidence type="ECO:0000256" key="5">
    <source>
        <dbReference type="ARBA" id="ARBA00022898"/>
    </source>
</evidence>
<dbReference type="RefSeq" id="XP_028475371.1">
    <property type="nucleotide sequence ID" value="XM_028624299.1"/>
</dbReference>
<dbReference type="PANTHER" id="PTHR42790:SF21">
    <property type="entry name" value="AROMATIC_AMINOADIPATE AMINOTRANSFERASE 1"/>
    <property type="match status" value="1"/>
</dbReference>